<feature type="chain" id="PRO_5014905406" evidence="1">
    <location>
        <begin position="20"/>
        <end position="435"/>
    </location>
</feature>
<keyword evidence="1" id="KW-0732">Signal</keyword>
<evidence type="ECO:0000313" key="2">
    <source>
        <dbReference type="EMBL" id="PMP10450.1"/>
    </source>
</evidence>
<protein>
    <submittedName>
        <fullName evidence="2">Uncharacterized protein</fullName>
    </submittedName>
</protein>
<gene>
    <name evidence="2" type="ORF">BCS92_23365</name>
</gene>
<evidence type="ECO:0000256" key="1">
    <source>
        <dbReference type="SAM" id="SignalP"/>
    </source>
</evidence>
<proteinExistence type="predicted"/>
<name>A0A2N7ND05_9VIBR</name>
<reference evidence="3" key="1">
    <citation type="submission" date="2016-07" db="EMBL/GenBank/DDBJ databases">
        <title>Nontailed viruses are major unrecognized killers of bacteria in the ocean.</title>
        <authorList>
            <person name="Kauffman K."/>
            <person name="Hussain F."/>
            <person name="Yang J."/>
            <person name="Arevalo P."/>
            <person name="Brown J."/>
            <person name="Cutler M."/>
            <person name="Kelly L."/>
            <person name="Polz M.F."/>
        </authorList>
    </citation>
    <scope>NUCLEOTIDE SEQUENCE [LARGE SCALE GENOMIC DNA]</scope>
    <source>
        <strain evidence="3">10N.222.48.A2</strain>
    </source>
</reference>
<sequence length="435" mass="46491">MKKIIITALAASISFNVSSATVCEVPGYVVGFFNGVWNTKNEAKLATFEFQKQIGNEYNSEPVAYETFYNVTGSSVSASAFQDIAEVFIQRAEEIDPDLGGRFDIFWSAITGGGADGFLDKVYNIVSAPSDLVLGLLTELYDWASSQTVALVSHLFSSPPTASDYARHNTRIQTLGTQGAKMLFIAHSQGNLFANNAYNAALELDNLDESNLGVVHIAPASPQLNGPYTLADLDLVINGLRAVGTVPDTNVSIPVSHLEVDPSGHTLIQTYLNTSLQPAGMIRNDLQSELASLQTPEAIASTGSFTATLSWNGLGDVDLHTFEPNGMQVYYQNRVGNVGELDVDNTSGYGPEHYFATCDRDSLELGVYSIGVNNYARAEGRIATVQISTGSISDVLTKSVTLGEAQGSSENANPLHMMNVVVSENDSGGIEIGAF</sequence>
<dbReference type="AlphaFoldDB" id="A0A2N7ND05"/>
<feature type="signal peptide" evidence="1">
    <location>
        <begin position="1"/>
        <end position="19"/>
    </location>
</feature>
<dbReference type="EMBL" id="MDBP01000074">
    <property type="protein sequence ID" value="PMP10450.1"/>
    <property type="molecule type" value="Genomic_DNA"/>
</dbReference>
<dbReference type="RefSeq" id="WP_229648405.1">
    <property type="nucleotide sequence ID" value="NZ_MDBP01000074.1"/>
</dbReference>
<dbReference type="Proteomes" id="UP000235579">
    <property type="component" value="Unassembled WGS sequence"/>
</dbReference>
<accession>A0A2N7ND05</accession>
<evidence type="ECO:0000313" key="3">
    <source>
        <dbReference type="Proteomes" id="UP000235579"/>
    </source>
</evidence>
<comment type="caution">
    <text evidence="2">The sequence shown here is derived from an EMBL/GenBank/DDBJ whole genome shotgun (WGS) entry which is preliminary data.</text>
</comment>
<organism evidence="2 3">
    <name type="scientific">Vibrio tasmaniensis</name>
    <dbReference type="NCBI Taxonomy" id="212663"/>
    <lineage>
        <taxon>Bacteria</taxon>
        <taxon>Pseudomonadati</taxon>
        <taxon>Pseudomonadota</taxon>
        <taxon>Gammaproteobacteria</taxon>
        <taxon>Vibrionales</taxon>
        <taxon>Vibrionaceae</taxon>
        <taxon>Vibrio</taxon>
    </lineage>
</organism>